<accession>A0A841I0Y9</accession>
<evidence type="ECO:0000313" key="9">
    <source>
        <dbReference type="Proteomes" id="UP000569951"/>
    </source>
</evidence>
<gene>
    <name evidence="8" type="ORF">HNR42_002079</name>
</gene>
<dbReference type="PROSITE" id="PS00108">
    <property type="entry name" value="PROTEIN_KINASE_ST"/>
    <property type="match status" value="1"/>
</dbReference>
<dbReference type="Pfam" id="PF00069">
    <property type="entry name" value="Pkinase"/>
    <property type="match status" value="1"/>
</dbReference>
<dbReference type="RefSeq" id="WP_183987278.1">
    <property type="nucleotide sequence ID" value="NZ_JACHHG010000007.1"/>
</dbReference>
<dbReference type="GO" id="GO:0005524">
    <property type="term" value="F:ATP binding"/>
    <property type="evidence" value="ECO:0007669"/>
    <property type="project" value="UniProtKB-UniRule"/>
</dbReference>
<name>A0A841I0Y9_9DEIO</name>
<keyword evidence="9" id="KW-1185">Reference proteome</keyword>
<dbReference type="InterPro" id="IPR011009">
    <property type="entry name" value="Kinase-like_dom_sf"/>
</dbReference>
<evidence type="ECO:0000256" key="3">
    <source>
        <dbReference type="ARBA" id="ARBA00022777"/>
    </source>
</evidence>
<feature type="region of interest" description="Disordered" evidence="6">
    <location>
        <begin position="301"/>
        <end position="324"/>
    </location>
</feature>
<keyword evidence="2 5" id="KW-0547">Nucleotide-binding</keyword>
<sequence>MPLQTSCPYCSSGLGGPETVCPACGAPLDDGLLPAGTRLRGGRYRLEGVLGRGGFGITYRAAQPALGSQVAIKELFPEGSRRQAGQVAPPAGLSASEWEAARRDFLEEGRVLERFNHHPGVVYTFDVFEENGTAYVVMQRLEGETLAARIAREGALEPLEVSRIATQLLGALEAVHAAGLLHRDLKPDNVFLSRGAGAVLIDFGSARGFLLGQVQAHTRLVTPGYAPPEQYATSAHFGPYTDLYALGATLYHALADRAPPAATDRLLGVALPPLPAAGPWPLRRAVERALSLRVDQRPQSAAEMRRWIDQPASRPGTPRSLPAPARGEGIDWNEVFFLEELRQLGRSLFTRAGWRSTGQALAEEGRRRWKDGTLLLLAVLVLLRLLGGLLLGG</sequence>
<protein>
    <submittedName>
        <fullName evidence="8">Serine/threonine protein kinase</fullName>
    </submittedName>
</protein>
<dbReference type="SUPFAM" id="SSF56112">
    <property type="entry name" value="Protein kinase-like (PK-like)"/>
    <property type="match status" value="1"/>
</dbReference>
<evidence type="ECO:0000256" key="2">
    <source>
        <dbReference type="ARBA" id="ARBA00022741"/>
    </source>
</evidence>
<comment type="caution">
    <text evidence="8">The sequence shown here is derived from an EMBL/GenBank/DDBJ whole genome shotgun (WGS) entry which is preliminary data.</text>
</comment>
<proteinExistence type="predicted"/>
<organism evidence="8 9">
    <name type="scientific">Deinobacterium chartae</name>
    <dbReference type="NCBI Taxonomy" id="521158"/>
    <lineage>
        <taxon>Bacteria</taxon>
        <taxon>Thermotogati</taxon>
        <taxon>Deinococcota</taxon>
        <taxon>Deinococci</taxon>
        <taxon>Deinococcales</taxon>
        <taxon>Deinococcaceae</taxon>
        <taxon>Deinobacterium</taxon>
    </lineage>
</organism>
<evidence type="ECO:0000256" key="1">
    <source>
        <dbReference type="ARBA" id="ARBA00022679"/>
    </source>
</evidence>
<dbReference type="AlphaFoldDB" id="A0A841I0Y9"/>
<dbReference type="EMBL" id="JACHHG010000007">
    <property type="protein sequence ID" value="MBB6098644.1"/>
    <property type="molecule type" value="Genomic_DNA"/>
</dbReference>
<dbReference type="GO" id="GO:0004674">
    <property type="term" value="F:protein serine/threonine kinase activity"/>
    <property type="evidence" value="ECO:0007669"/>
    <property type="project" value="UniProtKB-KW"/>
</dbReference>
<dbReference type="Proteomes" id="UP000569951">
    <property type="component" value="Unassembled WGS sequence"/>
</dbReference>
<dbReference type="InterPro" id="IPR017441">
    <property type="entry name" value="Protein_kinase_ATP_BS"/>
</dbReference>
<dbReference type="InterPro" id="IPR000719">
    <property type="entry name" value="Prot_kinase_dom"/>
</dbReference>
<dbReference type="PANTHER" id="PTHR43289:SF34">
    <property type="entry name" value="SERINE_THREONINE-PROTEIN KINASE YBDM-RELATED"/>
    <property type="match status" value="1"/>
</dbReference>
<keyword evidence="4 5" id="KW-0067">ATP-binding</keyword>
<reference evidence="8 9" key="1">
    <citation type="submission" date="2020-08" db="EMBL/GenBank/DDBJ databases">
        <title>Genomic Encyclopedia of Type Strains, Phase IV (KMG-IV): sequencing the most valuable type-strain genomes for metagenomic binning, comparative biology and taxonomic classification.</title>
        <authorList>
            <person name="Goeker M."/>
        </authorList>
    </citation>
    <scope>NUCLEOTIDE SEQUENCE [LARGE SCALE GENOMIC DNA]</scope>
    <source>
        <strain evidence="8 9">DSM 21458</strain>
    </source>
</reference>
<dbReference type="PROSITE" id="PS50011">
    <property type="entry name" value="PROTEIN_KINASE_DOM"/>
    <property type="match status" value="1"/>
</dbReference>
<evidence type="ECO:0000256" key="6">
    <source>
        <dbReference type="SAM" id="MobiDB-lite"/>
    </source>
</evidence>
<dbReference type="SMART" id="SM00220">
    <property type="entry name" value="S_TKc"/>
    <property type="match status" value="1"/>
</dbReference>
<dbReference type="Gene3D" id="1.10.510.10">
    <property type="entry name" value="Transferase(Phosphotransferase) domain 1"/>
    <property type="match status" value="1"/>
</dbReference>
<keyword evidence="1" id="KW-0808">Transferase</keyword>
<keyword evidence="8" id="KW-0723">Serine/threonine-protein kinase</keyword>
<evidence type="ECO:0000256" key="5">
    <source>
        <dbReference type="PROSITE-ProRule" id="PRU10141"/>
    </source>
</evidence>
<dbReference type="CDD" id="cd14014">
    <property type="entry name" value="STKc_PknB_like"/>
    <property type="match status" value="1"/>
</dbReference>
<dbReference type="PANTHER" id="PTHR43289">
    <property type="entry name" value="MITOGEN-ACTIVATED PROTEIN KINASE KINASE KINASE 20-RELATED"/>
    <property type="match status" value="1"/>
</dbReference>
<keyword evidence="3 8" id="KW-0418">Kinase</keyword>
<feature type="binding site" evidence="5">
    <location>
        <position position="73"/>
    </location>
    <ligand>
        <name>ATP</name>
        <dbReference type="ChEBI" id="CHEBI:30616"/>
    </ligand>
</feature>
<evidence type="ECO:0000259" key="7">
    <source>
        <dbReference type="PROSITE" id="PS50011"/>
    </source>
</evidence>
<feature type="domain" description="Protein kinase" evidence="7">
    <location>
        <begin position="44"/>
        <end position="308"/>
    </location>
</feature>
<evidence type="ECO:0000256" key="4">
    <source>
        <dbReference type="ARBA" id="ARBA00022840"/>
    </source>
</evidence>
<dbReference type="PROSITE" id="PS00107">
    <property type="entry name" value="PROTEIN_KINASE_ATP"/>
    <property type="match status" value="1"/>
</dbReference>
<evidence type="ECO:0000313" key="8">
    <source>
        <dbReference type="EMBL" id="MBB6098644.1"/>
    </source>
</evidence>
<dbReference type="Gene3D" id="3.30.200.20">
    <property type="entry name" value="Phosphorylase Kinase, domain 1"/>
    <property type="match status" value="1"/>
</dbReference>
<dbReference type="InterPro" id="IPR008271">
    <property type="entry name" value="Ser/Thr_kinase_AS"/>
</dbReference>